<dbReference type="EMBL" id="CM023478">
    <property type="protein sequence ID" value="KAH7933822.1"/>
    <property type="molecule type" value="Genomic_DNA"/>
</dbReference>
<sequence length="606" mass="66277">MFIQAQKPPVAPTSSGRNVPVTAAPLARQQATSIDVPSGQASAAMRPKLLAVAAPGREDLVVLVDTSAMPLPINPPPSPEVEVGTSPTHRFLDREEATPQDERFCTQLWVLWAALTFPLVLSCWLLFLPVLLGKNRADVQSSPVFPLPPYSTGTLSVPTSTSNPQDTSRITQLTTTFPWQGVPAKCLQPVVPTSPPLPLKVGPYPNSTAAPDRRQRPIFCVFDNAKVADPNRATPQGWNYLFETLPFALCPNVVYASVGIVNGQLTSRAPLFDRDHGLHQLRNITETRGFPDTRIMLVLGGYQEDSPHFSRLGRDAATLKLLMKNVAEGMRNYRLDGVTVQWVTPLAECSGPDDMMVLAILLRRLRETFNSYGLLQHIVSVILVIKDGNELLMDSVADAVDYFFIGTIAVDYTGPGSYLDVCDFFTRTIRLVIAYYTKSTRRVRLDQLCITESLKPRAAEGIELYPSGSWIKTSPRLGSLPIYPACASSQFCRKDNGGSSCIAYLSYTEPGGATNRSTVVFLVPTADTLRSRVDFSGIDSSTGRPTSIHACVLVLGLDADNYANQCGQKYRQYVLMEHFYSGTLGQSTLGGSMSDAAPWCYIPQFG</sequence>
<comment type="caution">
    <text evidence="1">The sequence shown here is derived from an EMBL/GenBank/DDBJ whole genome shotgun (WGS) entry which is preliminary data.</text>
</comment>
<evidence type="ECO:0000313" key="2">
    <source>
        <dbReference type="Proteomes" id="UP000821865"/>
    </source>
</evidence>
<gene>
    <name evidence="1" type="ORF">HPB49_017539</name>
</gene>
<name>A0ACB8C4Q9_DERSI</name>
<proteinExistence type="predicted"/>
<dbReference type="Proteomes" id="UP000821865">
    <property type="component" value="Chromosome 9"/>
</dbReference>
<organism evidence="1 2">
    <name type="scientific">Dermacentor silvarum</name>
    <name type="common">Tick</name>
    <dbReference type="NCBI Taxonomy" id="543639"/>
    <lineage>
        <taxon>Eukaryota</taxon>
        <taxon>Metazoa</taxon>
        <taxon>Ecdysozoa</taxon>
        <taxon>Arthropoda</taxon>
        <taxon>Chelicerata</taxon>
        <taxon>Arachnida</taxon>
        <taxon>Acari</taxon>
        <taxon>Parasitiformes</taxon>
        <taxon>Ixodida</taxon>
        <taxon>Ixodoidea</taxon>
        <taxon>Ixodidae</taxon>
        <taxon>Rhipicephalinae</taxon>
        <taxon>Dermacentor</taxon>
    </lineage>
</organism>
<accession>A0ACB8C4Q9</accession>
<keyword evidence="2" id="KW-1185">Reference proteome</keyword>
<reference evidence="1" key="1">
    <citation type="submission" date="2020-05" db="EMBL/GenBank/DDBJ databases">
        <title>Large-scale comparative analyses of tick genomes elucidate their genetic diversity and vector capacities.</title>
        <authorList>
            <person name="Jia N."/>
            <person name="Wang J."/>
            <person name="Shi W."/>
            <person name="Du L."/>
            <person name="Sun Y."/>
            <person name="Zhan W."/>
            <person name="Jiang J."/>
            <person name="Wang Q."/>
            <person name="Zhang B."/>
            <person name="Ji P."/>
            <person name="Sakyi L.B."/>
            <person name="Cui X."/>
            <person name="Yuan T."/>
            <person name="Jiang B."/>
            <person name="Yang W."/>
            <person name="Lam T.T.-Y."/>
            <person name="Chang Q."/>
            <person name="Ding S."/>
            <person name="Wang X."/>
            <person name="Zhu J."/>
            <person name="Ruan X."/>
            <person name="Zhao L."/>
            <person name="Wei J."/>
            <person name="Que T."/>
            <person name="Du C."/>
            <person name="Cheng J."/>
            <person name="Dai P."/>
            <person name="Han X."/>
            <person name="Huang E."/>
            <person name="Gao Y."/>
            <person name="Liu J."/>
            <person name="Shao H."/>
            <person name="Ye R."/>
            <person name="Li L."/>
            <person name="Wei W."/>
            <person name="Wang X."/>
            <person name="Wang C."/>
            <person name="Yang T."/>
            <person name="Huo Q."/>
            <person name="Li W."/>
            <person name="Guo W."/>
            <person name="Chen H."/>
            <person name="Zhou L."/>
            <person name="Ni X."/>
            <person name="Tian J."/>
            <person name="Zhou Y."/>
            <person name="Sheng Y."/>
            <person name="Liu T."/>
            <person name="Pan Y."/>
            <person name="Xia L."/>
            <person name="Li J."/>
            <person name="Zhao F."/>
            <person name="Cao W."/>
        </authorList>
    </citation>
    <scope>NUCLEOTIDE SEQUENCE</scope>
    <source>
        <strain evidence="1">Dsil-2018</strain>
    </source>
</reference>
<protein>
    <submittedName>
        <fullName evidence="1">Uncharacterized protein</fullName>
    </submittedName>
</protein>
<evidence type="ECO:0000313" key="1">
    <source>
        <dbReference type="EMBL" id="KAH7933822.1"/>
    </source>
</evidence>